<name>A0A1N6YH80_9SPHI</name>
<dbReference type="Proteomes" id="UP000548326">
    <property type="component" value="Unassembled WGS sequence"/>
</dbReference>
<dbReference type="EMBL" id="JACHCA010000003">
    <property type="protein sequence ID" value="MBB6126959.1"/>
    <property type="molecule type" value="Genomic_DNA"/>
</dbReference>
<keyword evidence="1" id="KW-1188">Viral release from host cell</keyword>
<sequence length="239" mass="27262">MANLTAKQKRFVEEYLVDFNATQAAIRAGYSIDTAAEMGYENLRKPHIKTEINNRLDALSMEAGEITKRFTNLARGNMSDYMTKKLVPHTPQIKVGLKRLIEQEQAHILREEKFCAIKGLTEDDYDEFQKQLEYSRDKILRWEIELADNPYAYRIVDGETIMVEEAGLDLVKVIEDKERGIIKSVKHTKDGIQVEMYPADNALAQLAKIRKMMSDKDVDINLNVDTVVKVGYGDSNKGA</sequence>
<accession>A0A1N6YH80</accession>
<dbReference type="GO" id="GO:0051276">
    <property type="term" value="P:chromosome organization"/>
    <property type="evidence" value="ECO:0007669"/>
    <property type="project" value="InterPro"/>
</dbReference>
<dbReference type="InterPro" id="IPR038713">
    <property type="entry name" value="Terminase_Gp1_N_sf"/>
</dbReference>
<dbReference type="RefSeq" id="WP_084192168.1">
    <property type="nucleotide sequence ID" value="NZ_FTMG01000005.1"/>
</dbReference>
<dbReference type="InterPro" id="IPR005335">
    <property type="entry name" value="Terminase_ssu"/>
</dbReference>
<dbReference type="Pfam" id="PF03592">
    <property type="entry name" value="Terminase_2"/>
    <property type="match status" value="1"/>
</dbReference>
<dbReference type="PANTHER" id="PTHR41328:SF2">
    <property type="entry name" value="TERMINASE SMALL SUBUNIT"/>
    <property type="match status" value="1"/>
</dbReference>
<keyword evidence="5" id="KW-1185">Reference proteome</keyword>
<dbReference type="EMBL" id="JACHCB010000005">
    <property type="protein sequence ID" value="MBB6109742.1"/>
    <property type="molecule type" value="Genomic_DNA"/>
</dbReference>
<evidence type="ECO:0000256" key="1">
    <source>
        <dbReference type="ARBA" id="ARBA00022612"/>
    </source>
</evidence>
<dbReference type="InterPro" id="IPR052404">
    <property type="entry name" value="SPP1-like_terminase"/>
</dbReference>
<comment type="caution">
    <text evidence="4">The sequence shown here is derived from an EMBL/GenBank/DDBJ whole genome shotgun (WGS) entry which is preliminary data.</text>
</comment>
<protein>
    <submittedName>
        <fullName evidence="4">Uncharacterized protein</fullName>
    </submittedName>
</protein>
<evidence type="ECO:0000313" key="4">
    <source>
        <dbReference type="EMBL" id="MBB6126959.1"/>
    </source>
</evidence>
<evidence type="ECO:0000313" key="3">
    <source>
        <dbReference type="EMBL" id="MBB6109742.1"/>
    </source>
</evidence>
<dbReference type="Gene3D" id="1.10.10.1400">
    <property type="entry name" value="Terminase, small subunit, N-terminal DNA-binding domain, HTH motif"/>
    <property type="match status" value="1"/>
</dbReference>
<dbReference type="Proteomes" id="UP000541583">
    <property type="component" value="Unassembled WGS sequence"/>
</dbReference>
<organism evidence="4 6">
    <name type="scientific">Mucilaginibacter lappiensis</name>
    <dbReference type="NCBI Taxonomy" id="354630"/>
    <lineage>
        <taxon>Bacteria</taxon>
        <taxon>Pseudomonadati</taxon>
        <taxon>Bacteroidota</taxon>
        <taxon>Sphingobacteriia</taxon>
        <taxon>Sphingobacteriales</taxon>
        <taxon>Sphingobacteriaceae</taxon>
        <taxon>Mucilaginibacter</taxon>
    </lineage>
</organism>
<gene>
    <name evidence="4" type="ORF">HDF22_001065</name>
    <name evidence="3" type="ORF">HDF23_002491</name>
</gene>
<dbReference type="AlphaFoldDB" id="A0A1N6YH80"/>
<evidence type="ECO:0000256" key="2">
    <source>
        <dbReference type="ARBA" id="ARBA00023219"/>
    </source>
</evidence>
<dbReference type="STRING" id="354630.SAMN05421821_105160"/>
<keyword evidence="2" id="KW-0231">Viral genome packaging</keyword>
<evidence type="ECO:0000313" key="5">
    <source>
        <dbReference type="Proteomes" id="UP000541583"/>
    </source>
</evidence>
<evidence type="ECO:0000313" key="6">
    <source>
        <dbReference type="Proteomes" id="UP000548326"/>
    </source>
</evidence>
<dbReference type="PANTHER" id="PTHR41328">
    <property type="entry name" value="TERMINASE SMALL SUBUNIT-RELATED"/>
    <property type="match status" value="1"/>
</dbReference>
<reference evidence="5 6" key="1">
    <citation type="submission" date="2020-08" db="EMBL/GenBank/DDBJ databases">
        <title>Genomic Encyclopedia of Type Strains, Phase IV (KMG-V): Genome sequencing to study the core and pangenomes of soil and plant-associated prokaryotes.</title>
        <authorList>
            <person name="Whitman W."/>
        </authorList>
    </citation>
    <scope>NUCLEOTIDE SEQUENCE [LARGE SCALE GENOMIC DNA]</scope>
    <source>
        <strain evidence="3 5">ANJLi2</strain>
        <strain evidence="4 6">MP601</strain>
    </source>
</reference>
<proteinExistence type="predicted"/>
<dbReference type="OrthoDB" id="1338457at2"/>